<evidence type="ECO:0000313" key="3">
    <source>
        <dbReference type="Proteomes" id="UP000245449"/>
    </source>
</evidence>
<evidence type="ECO:0000313" key="2">
    <source>
        <dbReference type="EMBL" id="PWA04144.1"/>
    </source>
</evidence>
<dbReference type="AlphaFoldDB" id="A0A2U1JGL6"/>
<comment type="caution">
    <text evidence="2">The sequence shown here is derived from an EMBL/GenBank/DDBJ whole genome shotgun (WGS) entry which is preliminary data.</text>
</comment>
<protein>
    <submittedName>
        <fullName evidence="2">Uncharacterized protein</fullName>
    </submittedName>
</protein>
<dbReference type="Proteomes" id="UP000245449">
    <property type="component" value="Unassembled WGS sequence"/>
</dbReference>
<keyword evidence="1" id="KW-0472">Membrane</keyword>
<gene>
    <name evidence="2" type="ORF">DB895_12745</name>
</gene>
<feature type="transmembrane region" description="Helical" evidence="1">
    <location>
        <begin position="30"/>
        <end position="53"/>
    </location>
</feature>
<organism evidence="2 3">
    <name type="scientific">Flavobacterium psychrotolerans</name>
    <dbReference type="NCBI Taxonomy" id="2169410"/>
    <lineage>
        <taxon>Bacteria</taxon>
        <taxon>Pseudomonadati</taxon>
        <taxon>Bacteroidota</taxon>
        <taxon>Flavobacteriia</taxon>
        <taxon>Flavobacteriales</taxon>
        <taxon>Flavobacteriaceae</taxon>
        <taxon>Flavobacterium</taxon>
    </lineage>
</organism>
<reference evidence="2 3" key="1">
    <citation type="submission" date="2018-04" db="EMBL/GenBank/DDBJ databases">
        <title>Flavobacterium sp. nov., isolated from glacier ice.</title>
        <authorList>
            <person name="Liu Q."/>
            <person name="Xin Y.-H."/>
        </authorList>
    </citation>
    <scope>NUCLEOTIDE SEQUENCE [LARGE SCALE GENOMIC DNA]</scope>
    <source>
        <strain evidence="2 3">RB1R5</strain>
    </source>
</reference>
<keyword evidence="3" id="KW-1185">Reference proteome</keyword>
<accession>A0A2U1JGL6</accession>
<dbReference type="EMBL" id="QCZI01000019">
    <property type="protein sequence ID" value="PWA04144.1"/>
    <property type="molecule type" value="Genomic_DNA"/>
</dbReference>
<keyword evidence="1" id="KW-1133">Transmembrane helix</keyword>
<proteinExistence type="predicted"/>
<name>A0A2U1JGL6_9FLAO</name>
<sequence length="67" mass="8080">MISYATLFLLIVSCVNLFFCNINKYIRIFILKYINLFGVFFHSIVIFFFRAIAFQIDMKFSTKWFSN</sequence>
<evidence type="ECO:0000256" key="1">
    <source>
        <dbReference type="SAM" id="Phobius"/>
    </source>
</evidence>
<keyword evidence="1" id="KW-0812">Transmembrane</keyword>